<dbReference type="Proteomes" id="UP001501821">
    <property type="component" value="Unassembled WGS sequence"/>
</dbReference>
<evidence type="ECO:0000313" key="4">
    <source>
        <dbReference type="Proteomes" id="UP001501821"/>
    </source>
</evidence>
<comment type="caution">
    <text evidence="3">The sequence shown here is derived from an EMBL/GenBank/DDBJ whole genome shotgun (WGS) entry which is preliminary data.</text>
</comment>
<reference evidence="4" key="1">
    <citation type="journal article" date="2019" name="Int. J. Syst. Evol. Microbiol.">
        <title>The Global Catalogue of Microorganisms (GCM) 10K type strain sequencing project: providing services to taxonomists for standard genome sequencing and annotation.</title>
        <authorList>
            <consortium name="The Broad Institute Genomics Platform"/>
            <consortium name="The Broad Institute Genome Sequencing Center for Infectious Disease"/>
            <person name="Wu L."/>
            <person name="Ma J."/>
        </authorList>
    </citation>
    <scope>NUCLEOTIDE SEQUENCE [LARGE SCALE GENOMIC DNA]</scope>
    <source>
        <strain evidence="4">JCM 16953</strain>
    </source>
</reference>
<dbReference type="RefSeq" id="WP_344776075.1">
    <property type="nucleotide sequence ID" value="NZ_BAABAH010000009.1"/>
</dbReference>
<evidence type="ECO:0000256" key="2">
    <source>
        <dbReference type="SAM" id="SignalP"/>
    </source>
</evidence>
<proteinExistence type="predicted"/>
<feature type="region of interest" description="Disordered" evidence="1">
    <location>
        <begin position="26"/>
        <end position="61"/>
    </location>
</feature>
<gene>
    <name evidence="3" type="ORF">GCM10022242_26010</name>
</gene>
<evidence type="ECO:0008006" key="5">
    <source>
        <dbReference type="Google" id="ProtNLM"/>
    </source>
</evidence>
<feature type="chain" id="PRO_5045949334" description="Lipoprotein" evidence="2">
    <location>
        <begin position="25"/>
        <end position="159"/>
    </location>
</feature>
<dbReference type="PROSITE" id="PS51257">
    <property type="entry name" value="PROKAR_LIPOPROTEIN"/>
    <property type="match status" value="1"/>
</dbReference>
<accession>A0ABP7IPI3</accession>
<organism evidence="3 4">
    <name type="scientific">Nocardioides panacisoli</name>
    <dbReference type="NCBI Taxonomy" id="627624"/>
    <lineage>
        <taxon>Bacteria</taxon>
        <taxon>Bacillati</taxon>
        <taxon>Actinomycetota</taxon>
        <taxon>Actinomycetes</taxon>
        <taxon>Propionibacteriales</taxon>
        <taxon>Nocardioidaceae</taxon>
        <taxon>Nocardioides</taxon>
    </lineage>
</organism>
<evidence type="ECO:0000256" key="1">
    <source>
        <dbReference type="SAM" id="MobiDB-lite"/>
    </source>
</evidence>
<evidence type="ECO:0000313" key="3">
    <source>
        <dbReference type="EMBL" id="GAA3823323.1"/>
    </source>
</evidence>
<name>A0ABP7IPI3_9ACTN</name>
<feature type="signal peptide" evidence="2">
    <location>
        <begin position="1"/>
        <end position="24"/>
    </location>
</feature>
<sequence length="159" mass="15319">MRSHAPVLLTLTAAALTVSLAACSSDDTGASSTSSSEAASEATSTPASSAAPTNPVPDPAAAVQACLDGGNLSTTPEDGPRFGAVAEFQVVPPDSGSDLGMFVYATPDDAAAHQKDLDDAGASSTEVIGTVVLAGTLDAPAGEADSVAVVQACAAATVG</sequence>
<keyword evidence="4" id="KW-1185">Reference proteome</keyword>
<protein>
    <recommendedName>
        <fullName evidence="5">Lipoprotein</fullName>
    </recommendedName>
</protein>
<feature type="compositionally biased region" description="Low complexity" evidence="1">
    <location>
        <begin position="26"/>
        <end position="53"/>
    </location>
</feature>
<keyword evidence="2" id="KW-0732">Signal</keyword>
<dbReference type="EMBL" id="BAABAH010000009">
    <property type="protein sequence ID" value="GAA3823323.1"/>
    <property type="molecule type" value="Genomic_DNA"/>
</dbReference>